<dbReference type="InterPro" id="IPR012337">
    <property type="entry name" value="RNaseH-like_sf"/>
</dbReference>
<dbReference type="EnsemblMetazoa" id="Aqu2.1.28422_001">
    <property type="protein sequence ID" value="Aqu2.1.28422_001"/>
    <property type="gene ID" value="Aqu2.1.28422"/>
</dbReference>
<dbReference type="STRING" id="400682.A0A1X7ULX9"/>
<dbReference type="InParanoid" id="A0A1X7ULX9"/>
<proteinExistence type="predicted"/>
<evidence type="ECO:0000259" key="1">
    <source>
        <dbReference type="Pfam" id="PF14291"/>
    </source>
</evidence>
<reference evidence="2" key="1">
    <citation type="submission" date="2017-05" db="UniProtKB">
        <authorList>
            <consortium name="EnsemblMetazoa"/>
        </authorList>
    </citation>
    <scope>IDENTIFICATION</scope>
</reference>
<dbReference type="OrthoDB" id="1750591at2759"/>
<evidence type="ECO:0000313" key="2">
    <source>
        <dbReference type="EnsemblMetazoa" id="Aqu2.1.28422_001"/>
    </source>
</evidence>
<name>A0A1X7ULX9_AMPQE</name>
<protein>
    <recommendedName>
        <fullName evidence="1">DUF4371 domain-containing protein</fullName>
    </recommendedName>
</protein>
<dbReference type="OMA" id="WEILLEC"/>
<accession>A0A1X7ULX9</accession>
<feature type="domain" description="DUF4371" evidence="1">
    <location>
        <begin position="3"/>
        <end position="181"/>
    </location>
</feature>
<organism evidence="2">
    <name type="scientific">Amphimedon queenslandica</name>
    <name type="common">Sponge</name>
    <dbReference type="NCBI Taxonomy" id="400682"/>
    <lineage>
        <taxon>Eukaryota</taxon>
        <taxon>Metazoa</taxon>
        <taxon>Porifera</taxon>
        <taxon>Demospongiae</taxon>
        <taxon>Heteroscleromorpha</taxon>
        <taxon>Haplosclerida</taxon>
        <taxon>Niphatidae</taxon>
        <taxon>Amphimedon</taxon>
    </lineage>
</organism>
<dbReference type="SUPFAM" id="SSF53098">
    <property type="entry name" value="Ribonuclease H-like"/>
    <property type="match status" value="1"/>
</dbReference>
<dbReference type="InterPro" id="IPR025398">
    <property type="entry name" value="DUF4371"/>
</dbReference>
<dbReference type="Pfam" id="PF14291">
    <property type="entry name" value="DUF4371"/>
    <property type="match status" value="1"/>
</dbReference>
<dbReference type="AlphaFoldDB" id="A0A1X7ULX9"/>
<sequence length="305" mass="34161">MFLAQRALPFRGDSDLVGHSNNGNFLGIIELLAIYDPILSDHVSKVQTSQESKKRLQVHNLSPSSQNEFIAACSSQVLKKILQQVHKMKYYSIQVDATPDSSHMEQTTFILRYVLETTTQEQRVVYEVIERFVTFISLSKKTGSDITSLVLDQLRVWELPLNNCRGQCYDNGANMAGKYKGVQAQILELNKYALFTPCAAHSLNLVGANAAECCPTVTTFFGTVQKLYTFMSGSPQRWEILLECIPCSLHGQSHTRWSERIDAVRQVAAHLPGILQAIESVSKLNLSPEAKVTVDGLHDYFNSFL</sequence>
<dbReference type="PANTHER" id="PTHR45749:SF33">
    <property type="entry name" value="ZINC FINGER MYM-TYPE PROTEIN 1"/>
    <property type="match status" value="1"/>
</dbReference>
<dbReference type="eggNOG" id="ENOG502QTXU">
    <property type="taxonomic scope" value="Eukaryota"/>
</dbReference>
<dbReference type="PANTHER" id="PTHR45749">
    <property type="match status" value="1"/>
</dbReference>